<reference evidence="2" key="1">
    <citation type="journal article" date="2014" name="Int. J. Syst. Evol. Microbiol.">
        <title>Complete genome sequence of Corynebacterium casei LMG S-19264T (=DSM 44701T), isolated from a smear-ripened cheese.</title>
        <authorList>
            <consortium name="US DOE Joint Genome Institute (JGI-PGF)"/>
            <person name="Walter F."/>
            <person name="Albersmeier A."/>
            <person name="Kalinowski J."/>
            <person name="Ruckert C."/>
        </authorList>
    </citation>
    <scope>NUCLEOTIDE SEQUENCE</scope>
    <source>
        <strain evidence="2">KCTC 23430</strain>
    </source>
</reference>
<dbReference type="SUPFAM" id="SSF89957">
    <property type="entry name" value="MTH1187/YkoF-like"/>
    <property type="match status" value="1"/>
</dbReference>
<reference evidence="2" key="2">
    <citation type="submission" date="2020-09" db="EMBL/GenBank/DDBJ databases">
        <authorList>
            <person name="Sun Q."/>
            <person name="Kim S."/>
        </authorList>
    </citation>
    <scope>NUCLEOTIDE SEQUENCE</scope>
    <source>
        <strain evidence="2">KCTC 23430</strain>
    </source>
</reference>
<dbReference type="Proteomes" id="UP000644693">
    <property type="component" value="Unassembled WGS sequence"/>
</dbReference>
<dbReference type="RefSeq" id="WP_189474442.1">
    <property type="nucleotide sequence ID" value="NZ_BMYM01000001.1"/>
</dbReference>
<dbReference type="Gene3D" id="3.30.70.930">
    <property type="match status" value="1"/>
</dbReference>
<gene>
    <name evidence="2" type="ORF">GCM10007053_02730</name>
</gene>
<dbReference type="InterPro" id="IPR029756">
    <property type="entry name" value="MTH1187/YkoF-like"/>
</dbReference>
<evidence type="ECO:0000313" key="2">
    <source>
        <dbReference type="EMBL" id="GHD26141.1"/>
    </source>
</evidence>
<comment type="caution">
    <text evidence="2">The sequence shown here is derived from an EMBL/GenBank/DDBJ whole genome shotgun (WGS) entry which is preliminary data.</text>
</comment>
<dbReference type="Pfam" id="PF07615">
    <property type="entry name" value="Ykof"/>
    <property type="match status" value="1"/>
</dbReference>
<protein>
    <recommendedName>
        <fullName evidence="1">Thiamin/hydroxymethyl pyrimidine-binding YkoF putative domain-containing protein</fullName>
    </recommendedName>
</protein>
<sequence>MNITAELSLYPFDSDYIAIIKAFIERLNTDKSLAVETTATSTRISGDYAAVFALVQGALQASFEEYGRQVLVCKFIPQESDEAWRLQALARRC</sequence>
<name>A0A919CIH6_9GAMM</name>
<dbReference type="AlphaFoldDB" id="A0A919CIH6"/>
<organism evidence="2 3">
    <name type="scientific">Parahalioglobus pacificus</name>
    <dbReference type="NCBI Taxonomy" id="930806"/>
    <lineage>
        <taxon>Bacteria</taxon>
        <taxon>Pseudomonadati</taxon>
        <taxon>Pseudomonadota</taxon>
        <taxon>Gammaproteobacteria</taxon>
        <taxon>Cellvibrionales</taxon>
        <taxon>Halieaceae</taxon>
        <taxon>Parahalioglobus</taxon>
    </lineage>
</organism>
<dbReference type="InterPro" id="IPR011522">
    <property type="entry name" value="Thiamin/HMP-bd_put_YkoF"/>
</dbReference>
<feature type="domain" description="Thiamin/hydroxymethyl pyrimidine-binding YkoF putative" evidence="1">
    <location>
        <begin position="5"/>
        <end position="59"/>
    </location>
</feature>
<proteinExistence type="predicted"/>
<evidence type="ECO:0000259" key="1">
    <source>
        <dbReference type="Pfam" id="PF07615"/>
    </source>
</evidence>
<dbReference type="EMBL" id="BMYM01000001">
    <property type="protein sequence ID" value="GHD26141.1"/>
    <property type="molecule type" value="Genomic_DNA"/>
</dbReference>
<accession>A0A919CIH6</accession>
<keyword evidence="3" id="KW-1185">Reference proteome</keyword>
<evidence type="ECO:0000313" key="3">
    <source>
        <dbReference type="Proteomes" id="UP000644693"/>
    </source>
</evidence>